<dbReference type="GeneID" id="17260365"/>
<organism evidence="1 2">
    <name type="scientific">Emiliania huxleyi (strain CCMP1516)</name>
    <dbReference type="NCBI Taxonomy" id="280463"/>
    <lineage>
        <taxon>Eukaryota</taxon>
        <taxon>Haptista</taxon>
        <taxon>Haptophyta</taxon>
        <taxon>Prymnesiophyceae</taxon>
        <taxon>Isochrysidales</taxon>
        <taxon>Noelaerhabdaceae</taxon>
        <taxon>Emiliania</taxon>
    </lineage>
</organism>
<dbReference type="Proteomes" id="UP000013827">
    <property type="component" value="Unassembled WGS sequence"/>
</dbReference>
<evidence type="ECO:0000313" key="2">
    <source>
        <dbReference type="Proteomes" id="UP000013827"/>
    </source>
</evidence>
<keyword evidence="2" id="KW-1185">Reference proteome</keyword>
<dbReference type="HOGENOM" id="CLU_058336_0_3_1"/>
<dbReference type="STRING" id="2903.R1DTU3"/>
<dbReference type="InterPro" id="IPR052341">
    <property type="entry name" value="LOG_family_nucleotidases"/>
</dbReference>
<dbReference type="EnsemblProtists" id="EOD14211">
    <property type="protein sequence ID" value="EOD14211"/>
    <property type="gene ID" value="EMIHUDRAFT_44651"/>
</dbReference>
<dbReference type="AlphaFoldDB" id="A0A0D3ISH6"/>
<proteinExistence type="predicted"/>
<dbReference type="Pfam" id="PF03641">
    <property type="entry name" value="Lysine_decarbox"/>
    <property type="match status" value="1"/>
</dbReference>
<name>A0A0D3ISH6_EMIH1</name>
<dbReference type="Gene3D" id="3.40.50.450">
    <property type="match status" value="1"/>
</dbReference>
<sequence>IATGGGPGFMEAANRGASRVPGGRSAGMGISLPFETGLNPYVTPELAFEYHYFFTRKFAMAYYMQALVAAPGGFGTMDEFFELITLKQTGKMNQAMPVVLFGKKYWNTVVNWHAIADFGTINRKEVDEILFTDSVDEAFDYI</sequence>
<evidence type="ECO:0000313" key="1">
    <source>
        <dbReference type="EnsemblProtists" id="EOD14211"/>
    </source>
</evidence>
<reference evidence="1" key="2">
    <citation type="submission" date="2024-10" db="UniProtKB">
        <authorList>
            <consortium name="EnsemblProtists"/>
        </authorList>
    </citation>
    <scope>IDENTIFICATION</scope>
</reference>
<dbReference type="PaxDb" id="2903-EOD14211"/>
<dbReference type="GO" id="GO:0005829">
    <property type="term" value="C:cytosol"/>
    <property type="evidence" value="ECO:0007669"/>
    <property type="project" value="TreeGrafter"/>
</dbReference>
<evidence type="ECO:0008006" key="3">
    <source>
        <dbReference type="Google" id="ProtNLM"/>
    </source>
</evidence>
<accession>A0A0D3ISH6</accession>
<reference evidence="2" key="1">
    <citation type="journal article" date="2013" name="Nature">
        <title>Pan genome of the phytoplankton Emiliania underpins its global distribution.</title>
        <authorList>
            <person name="Read B.A."/>
            <person name="Kegel J."/>
            <person name="Klute M.J."/>
            <person name="Kuo A."/>
            <person name="Lefebvre S.C."/>
            <person name="Maumus F."/>
            <person name="Mayer C."/>
            <person name="Miller J."/>
            <person name="Monier A."/>
            <person name="Salamov A."/>
            <person name="Young J."/>
            <person name="Aguilar M."/>
            <person name="Claverie J.M."/>
            <person name="Frickenhaus S."/>
            <person name="Gonzalez K."/>
            <person name="Herman E.K."/>
            <person name="Lin Y.C."/>
            <person name="Napier J."/>
            <person name="Ogata H."/>
            <person name="Sarno A.F."/>
            <person name="Shmutz J."/>
            <person name="Schroeder D."/>
            <person name="de Vargas C."/>
            <person name="Verret F."/>
            <person name="von Dassow P."/>
            <person name="Valentin K."/>
            <person name="Van de Peer Y."/>
            <person name="Wheeler G."/>
            <person name="Dacks J.B."/>
            <person name="Delwiche C.F."/>
            <person name="Dyhrman S.T."/>
            <person name="Glockner G."/>
            <person name="John U."/>
            <person name="Richards T."/>
            <person name="Worden A.Z."/>
            <person name="Zhang X."/>
            <person name="Grigoriev I.V."/>
            <person name="Allen A.E."/>
            <person name="Bidle K."/>
            <person name="Borodovsky M."/>
            <person name="Bowler C."/>
            <person name="Brownlee C."/>
            <person name="Cock J.M."/>
            <person name="Elias M."/>
            <person name="Gladyshev V.N."/>
            <person name="Groth M."/>
            <person name="Guda C."/>
            <person name="Hadaegh A."/>
            <person name="Iglesias-Rodriguez M.D."/>
            <person name="Jenkins J."/>
            <person name="Jones B.M."/>
            <person name="Lawson T."/>
            <person name="Leese F."/>
            <person name="Lindquist E."/>
            <person name="Lobanov A."/>
            <person name="Lomsadze A."/>
            <person name="Malik S.B."/>
            <person name="Marsh M.E."/>
            <person name="Mackinder L."/>
            <person name="Mock T."/>
            <person name="Mueller-Roeber B."/>
            <person name="Pagarete A."/>
            <person name="Parker M."/>
            <person name="Probert I."/>
            <person name="Quesneville H."/>
            <person name="Raines C."/>
            <person name="Rensing S.A."/>
            <person name="Riano-Pachon D.M."/>
            <person name="Richier S."/>
            <person name="Rokitta S."/>
            <person name="Shiraiwa Y."/>
            <person name="Soanes D.M."/>
            <person name="van der Giezen M."/>
            <person name="Wahlund T.M."/>
            <person name="Williams B."/>
            <person name="Wilson W."/>
            <person name="Wolfe G."/>
            <person name="Wurch L.L."/>
        </authorList>
    </citation>
    <scope>NUCLEOTIDE SEQUENCE</scope>
</reference>
<protein>
    <recommendedName>
        <fullName evidence="3">Cytokinin riboside 5'-monophosphate phosphoribohydrolase</fullName>
    </recommendedName>
</protein>
<dbReference type="PANTHER" id="PTHR43393">
    <property type="entry name" value="CYTOKININ RIBOSIDE 5'-MONOPHOSPHATE PHOSPHORIBOHYDROLASE"/>
    <property type="match status" value="1"/>
</dbReference>
<dbReference type="KEGG" id="ehx:EMIHUDRAFT_44651"/>
<dbReference type="InterPro" id="IPR031100">
    <property type="entry name" value="LOG_fam"/>
</dbReference>
<dbReference type="RefSeq" id="XP_005766640.1">
    <property type="nucleotide sequence ID" value="XM_005766583.1"/>
</dbReference>
<dbReference type="SUPFAM" id="SSF102405">
    <property type="entry name" value="MCP/YpsA-like"/>
    <property type="match status" value="1"/>
</dbReference>
<dbReference type="eggNOG" id="ENOG502QT54">
    <property type="taxonomic scope" value="Eukaryota"/>
</dbReference>
<dbReference type="PANTHER" id="PTHR43393:SF3">
    <property type="entry name" value="LYSINE DECARBOXYLASE-LIKE PROTEIN"/>
    <property type="match status" value="1"/>
</dbReference>